<name>A0A9W9DTW6_9AGAR</name>
<gene>
    <name evidence="1" type="ORF">J3R30DRAFT_3401569</name>
</gene>
<dbReference type="AlphaFoldDB" id="A0A9W9DTW6"/>
<dbReference type="EMBL" id="JAOTPV010000003">
    <property type="protein sequence ID" value="KAJ4485851.1"/>
    <property type="molecule type" value="Genomic_DNA"/>
</dbReference>
<protein>
    <submittedName>
        <fullName evidence="1">Uncharacterized protein</fullName>
    </submittedName>
</protein>
<proteinExistence type="predicted"/>
<dbReference type="Proteomes" id="UP001150266">
    <property type="component" value="Unassembled WGS sequence"/>
</dbReference>
<accession>A0A9W9DTW6</accession>
<sequence>MTSFEELSDVSVPSILTQLTEQNVTQQSSLSWSPTTSFFVGTLVFTLCVRRIWRFYFDNSSVSLSSSFLQDEYLYDVHRLHYHEGQWPRICLTMRQLYERAEEMDEVLGKMRMIMMTGTASPLGLGMGAQAARISELGMGEGALGPNFSHLNMIEQREVFLGYEERMIRIQETVIDLALETHHLCNRNILPTSGIPTPHPAVQDKGVLLEKKEPQLYPHFESKQAPLALISMRRQAEPPLNLDLTVSPTD</sequence>
<reference evidence="1" key="1">
    <citation type="submission" date="2022-08" db="EMBL/GenBank/DDBJ databases">
        <title>A Global Phylogenomic Analysis of the Shiitake Genus Lentinula.</title>
        <authorList>
            <consortium name="DOE Joint Genome Institute"/>
            <person name="Sierra-Patev S."/>
            <person name="Min B."/>
            <person name="Naranjo-Ortiz M."/>
            <person name="Looney B."/>
            <person name="Konkel Z."/>
            <person name="Slot J.C."/>
            <person name="Sakamoto Y."/>
            <person name="Steenwyk J.L."/>
            <person name="Rokas A."/>
            <person name="Carro J."/>
            <person name="Camarero S."/>
            <person name="Ferreira P."/>
            <person name="Molpeceres G."/>
            <person name="Ruiz-Duenas F.J."/>
            <person name="Serrano A."/>
            <person name="Henrissat B."/>
            <person name="Drula E."/>
            <person name="Hughes K.W."/>
            <person name="Mata J.L."/>
            <person name="Ishikawa N.K."/>
            <person name="Vargas-Isla R."/>
            <person name="Ushijima S."/>
            <person name="Smith C.A."/>
            <person name="Ahrendt S."/>
            <person name="Andreopoulos W."/>
            <person name="He G."/>
            <person name="Labutti K."/>
            <person name="Lipzen A."/>
            <person name="Ng V."/>
            <person name="Riley R."/>
            <person name="Sandor L."/>
            <person name="Barry K."/>
            <person name="Martinez A.T."/>
            <person name="Xiao Y."/>
            <person name="Gibbons J.G."/>
            <person name="Terashima K."/>
            <person name="Grigoriev I.V."/>
            <person name="Hibbett D.S."/>
        </authorList>
    </citation>
    <scope>NUCLEOTIDE SEQUENCE</scope>
    <source>
        <strain evidence="1">JLM2183</strain>
    </source>
</reference>
<evidence type="ECO:0000313" key="2">
    <source>
        <dbReference type="Proteomes" id="UP001150266"/>
    </source>
</evidence>
<dbReference type="OrthoDB" id="3019535at2759"/>
<comment type="caution">
    <text evidence="1">The sequence shown here is derived from an EMBL/GenBank/DDBJ whole genome shotgun (WGS) entry which is preliminary data.</text>
</comment>
<organism evidence="1 2">
    <name type="scientific">Lentinula aciculospora</name>
    <dbReference type="NCBI Taxonomy" id="153920"/>
    <lineage>
        <taxon>Eukaryota</taxon>
        <taxon>Fungi</taxon>
        <taxon>Dikarya</taxon>
        <taxon>Basidiomycota</taxon>
        <taxon>Agaricomycotina</taxon>
        <taxon>Agaricomycetes</taxon>
        <taxon>Agaricomycetidae</taxon>
        <taxon>Agaricales</taxon>
        <taxon>Marasmiineae</taxon>
        <taxon>Omphalotaceae</taxon>
        <taxon>Lentinula</taxon>
    </lineage>
</organism>
<evidence type="ECO:0000313" key="1">
    <source>
        <dbReference type="EMBL" id="KAJ4485851.1"/>
    </source>
</evidence>
<keyword evidence="2" id="KW-1185">Reference proteome</keyword>